<protein>
    <recommendedName>
        <fullName evidence="2">DUF8009 domain-containing protein</fullName>
    </recommendedName>
</protein>
<dbReference type="RefSeq" id="WP_244698909.1">
    <property type="nucleotide sequence ID" value="NZ_BAAADN010000016.1"/>
</dbReference>
<name>A0AAV3SD83_HALDO</name>
<dbReference type="Proteomes" id="UP000830542">
    <property type="component" value="Chromosome"/>
</dbReference>
<dbReference type="Pfam" id="PF26033">
    <property type="entry name" value="DUF8009"/>
    <property type="match status" value="1"/>
</dbReference>
<feature type="domain" description="DUF8009" evidence="2">
    <location>
        <begin position="3"/>
        <end position="141"/>
    </location>
</feature>
<evidence type="ECO:0000313" key="5">
    <source>
        <dbReference type="Proteomes" id="UP000830542"/>
    </source>
</evidence>
<dbReference type="EMBL" id="CP095005">
    <property type="protein sequence ID" value="UOO94016.1"/>
    <property type="molecule type" value="Genomic_DNA"/>
</dbReference>
<evidence type="ECO:0000313" key="3">
    <source>
        <dbReference type="EMBL" id="GAA0455010.1"/>
    </source>
</evidence>
<keyword evidence="5" id="KW-1185">Reference proteome</keyword>
<organism evidence="3 6">
    <name type="scientific">Halococcus dombrowskii</name>
    <dbReference type="NCBI Taxonomy" id="179637"/>
    <lineage>
        <taxon>Archaea</taxon>
        <taxon>Methanobacteriati</taxon>
        <taxon>Methanobacteriota</taxon>
        <taxon>Stenosarchaea group</taxon>
        <taxon>Halobacteria</taxon>
        <taxon>Halobacteriales</taxon>
        <taxon>Halococcaceae</taxon>
        <taxon>Halococcus</taxon>
    </lineage>
</organism>
<evidence type="ECO:0000313" key="4">
    <source>
        <dbReference type="EMBL" id="UOO94016.1"/>
    </source>
</evidence>
<sequence length="141" mass="15360">MASDDYRDIRSIAVHREDVVTALEANRRGDSGAVLRVTPPFSGRMRARLHVEHDGEYDATPTPIHIPPSRLVADPPAYPTPDATEKRLRNDADADYTVERHHERHAAAVADWREGVADAIVESVTLDGASGPHRVAVAALG</sequence>
<accession>A0AAV3SD83</accession>
<evidence type="ECO:0000313" key="6">
    <source>
        <dbReference type="Proteomes" id="UP001500962"/>
    </source>
</evidence>
<dbReference type="InterPro" id="IPR058322">
    <property type="entry name" value="DUF8009"/>
</dbReference>
<gene>
    <name evidence="3" type="ORF">GCM10008985_08540</name>
    <name evidence="4" type="ORF">MUK72_08530</name>
</gene>
<dbReference type="Proteomes" id="UP001500962">
    <property type="component" value="Unassembled WGS sequence"/>
</dbReference>
<dbReference type="GeneID" id="71761888"/>
<proteinExistence type="predicted"/>
<dbReference type="KEGG" id="hdo:MUK72_08530"/>
<dbReference type="AlphaFoldDB" id="A0AAV3SD83"/>
<reference evidence="4" key="2">
    <citation type="submission" date="2022-04" db="EMBL/GenBank/DDBJ databases">
        <title>Sequencing and genomic assembly of Halococcus dombrowskii.</title>
        <authorList>
            <person name="Lim S.W."/>
            <person name="MacLea K.S."/>
        </authorList>
    </citation>
    <scope>NUCLEOTIDE SEQUENCE</scope>
    <source>
        <strain evidence="4">H4</strain>
    </source>
</reference>
<feature type="region of interest" description="Disordered" evidence="1">
    <location>
        <begin position="56"/>
        <end position="84"/>
    </location>
</feature>
<reference evidence="3" key="1">
    <citation type="journal article" date="2014" name="Int. J. Syst. Evol. Microbiol.">
        <title>Complete genome sequence of Corynebacterium casei LMG S-19264T (=DSM 44701T), isolated from a smear-ripened cheese.</title>
        <authorList>
            <consortium name="US DOE Joint Genome Institute (JGI-PGF)"/>
            <person name="Walter F."/>
            <person name="Albersmeier A."/>
            <person name="Kalinowski J."/>
            <person name="Ruckert C."/>
        </authorList>
    </citation>
    <scope>NUCLEOTIDE SEQUENCE</scope>
    <source>
        <strain evidence="3">JCM 12289</strain>
    </source>
</reference>
<evidence type="ECO:0000256" key="1">
    <source>
        <dbReference type="SAM" id="MobiDB-lite"/>
    </source>
</evidence>
<dbReference type="EMBL" id="BAAADN010000016">
    <property type="protein sequence ID" value="GAA0455010.1"/>
    <property type="molecule type" value="Genomic_DNA"/>
</dbReference>
<reference evidence="3" key="3">
    <citation type="submission" date="2023-12" db="EMBL/GenBank/DDBJ databases">
        <authorList>
            <person name="Sun Q."/>
            <person name="Inoue M."/>
        </authorList>
    </citation>
    <scope>NUCLEOTIDE SEQUENCE</scope>
    <source>
        <strain evidence="3">JCM 12289</strain>
    </source>
</reference>
<evidence type="ECO:0000259" key="2">
    <source>
        <dbReference type="Pfam" id="PF26033"/>
    </source>
</evidence>